<evidence type="ECO:0000313" key="3">
    <source>
        <dbReference type="Proteomes" id="UP000248405"/>
    </source>
</evidence>
<dbReference type="Proteomes" id="UP000248405">
    <property type="component" value="Unassembled WGS sequence"/>
</dbReference>
<keyword evidence="1" id="KW-0732">Signal</keyword>
<name>A0A319B3B9_ASPVC</name>
<evidence type="ECO:0000256" key="1">
    <source>
        <dbReference type="SAM" id="SignalP"/>
    </source>
</evidence>
<evidence type="ECO:0008006" key="4">
    <source>
        <dbReference type="Google" id="ProtNLM"/>
    </source>
</evidence>
<dbReference type="RefSeq" id="XP_025560579.1">
    <property type="nucleotide sequence ID" value="XM_025707152.1"/>
</dbReference>
<proteinExistence type="predicted"/>
<sequence length="85" mass="9666">MTFWLFLILLAPDTIEVDSLQQVIRTSLSSSVLVMSASRLLRQPEVLSSVLLTAFYPSSYHLYPLNKVTYHTVWSPHSTPNPTMK</sequence>
<dbReference type="EMBL" id="KZ821632">
    <property type="protein sequence ID" value="PYH66785.1"/>
    <property type="molecule type" value="Genomic_DNA"/>
</dbReference>
<dbReference type="GeneID" id="37211744"/>
<gene>
    <name evidence="2" type="ORF">BO88DRAFT_406467</name>
</gene>
<feature type="chain" id="PRO_5016336949" description="Secreted protein" evidence="1">
    <location>
        <begin position="20"/>
        <end position="85"/>
    </location>
</feature>
<reference evidence="2" key="1">
    <citation type="submission" date="2016-12" db="EMBL/GenBank/DDBJ databases">
        <title>The genomes of Aspergillus section Nigri reveals drivers in fungal speciation.</title>
        <authorList>
            <consortium name="DOE Joint Genome Institute"/>
            <person name="Vesth T.C."/>
            <person name="Nybo J."/>
            <person name="Theobald S."/>
            <person name="Brandl J."/>
            <person name="Frisvad J.C."/>
            <person name="Nielsen K.F."/>
            <person name="Lyhne E.K."/>
            <person name="Kogle M.E."/>
            <person name="Kuo A."/>
            <person name="Riley R."/>
            <person name="Clum A."/>
            <person name="Nolan M."/>
            <person name="Lipzen A."/>
            <person name="Salamov A."/>
            <person name="Henrissat B."/>
            <person name="Wiebenga A."/>
            <person name="De Vries R.P."/>
            <person name="Grigoriev I.V."/>
            <person name="Mortensen U.H."/>
            <person name="Andersen M.R."/>
            <person name="Baker S.E."/>
        </authorList>
    </citation>
    <scope>NUCLEOTIDE SEQUENCE [LARGE SCALE GENOMIC DNA]</scope>
    <source>
        <strain evidence="2">CBS 113365</strain>
    </source>
</reference>
<organism evidence="2 3">
    <name type="scientific">Aspergillus vadensis (strain CBS 113365 / IMI 142717 / IBT 24658)</name>
    <dbReference type="NCBI Taxonomy" id="1448311"/>
    <lineage>
        <taxon>Eukaryota</taxon>
        <taxon>Fungi</taxon>
        <taxon>Dikarya</taxon>
        <taxon>Ascomycota</taxon>
        <taxon>Pezizomycotina</taxon>
        <taxon>Eurotiomycetes</taxon>
        <taxon>Eurotiomycetidae</taxon>
        <taxon>Eurotiales</taxon>
        <taxon>Aspergillaceae</taxon>
        <taxon>Aspergillus</taxon>
        <taxon>Aspergillus subgen. Circumdati</taxon>
    </lineage>
</organism>
<dbReference type="AlphaFoldDB" id="A0A319B3B9"/>
<protein>
    <recommendedName>
        <fullName evidence="4">Secreted protein</fullName>
    </recommendedName>
</protein>
<accession>A0A319B3B9</accession>
<keyword evidence="3" id="KW-1185">Reference proteome</keyword>
<feature type="signal peptide" evidence="1">
    <location>
        <begin position="1"/>
        <end position="19"/>
    </location>
</feature>
<evidence type="ECO:0000313" key="2">
    <source>
        <dbReference type="EMBL" id="PYH66785.1"/>
    </source>
</evidence>